<evidence type="ECO:0000256" key="1">
    <source>
        <dbReference type="ARBA" id="ARBA00004328"/>
    </source>
</evidence>
<organism evidence="8 9">
    <name type="scientific">Torque teno mini virus ALA22</name>
    <dbReference type="NCBI Taxonomy" id="1535290"/>
    <lineage>
        <taxon>Viruses</taxon>
        <taxon>Monodnaviria</taxon>
        <taxon>Shotokuvirae</taxon>
        <taxon>Commensaviricota</taxon>
        <taxon>Cardeaviricetes</taxon>
        <taxon>Sanitavirales</taxon>
        <taxon>Anelloviridae</taxon>
        <taxon>Betatorquevirus</taxon>
        <taxon>Betatorquevirus homini27</taxon>
        <taxon>Torque teno mini virus 27</taxon>
    </lineage>
</organism>
<evidence type="ECO:0000313" key="8">
    <source>
        <dbReference type="EMBL" id="AIK19236.1"/>
    </source>
</evidence>
<evidence type="ECO:0000256" key="4">
    <source>
        <dbReference type="ARBA" id="ARBA00022561"/>
    </source>
</evidence>
<proteinExistence type="inferred from homology"/>
<sequence length="674" mass="79170">MPYWRYYRSRWRPRRRWRRRRFTRRPFQRRLWRRRHRRVRKRKLKKIKINQWQPQFIKKMKIVGTEPLFLTTSERLTNNFVCYKDSTAPHLVPGGGGFSIMNFTLNALYEKHLYLENWWTTSNDNMPLIRFTGVTLYYYRQAEFDYLAQYVRQYPMNASLLKYTSTHPQAMLLHKNTLKITCKRNNRNKKPYKKIKIQPPSQMYNHWYFQKDIAHVPLLQLITTSASLDRMFLNSNSLSSTIGFTSLDQLGFLNHNYTKEGTQGYVAKPGQLLFGIHQGKYNIKTVRFSELIYMGNAVDLIEGTEAGAITATQYNTITGTTYNNTIKKQLKYIQQTPNTWGNPFNDTFHRTGGLITTSLAWEQIIGLATSDTATLTDQFTWKTTFTFPVRYNPFADKGVGNKLYLIKWKDPAHDTDWDTPIPETLYENLPLWLMFWGYLDYFRKSGDTSTLDTTALIVIKTNYTFPKDKKLLIPLDQDFLEGRSPYMEQQETTASDRQNWHPKVRFQIRTANLIGSCGPGTIKLPPQQSAEAHVKYVFHFKLGGTPPPMATLTEPDKQPKYTTPDNVIQTPSLQSPTSPFEYILYNFDERRGTLTKKAAERITKYKETEQTVLPFTESALSCYTTPQEKTQTPETSDEEKEEMSLQEQLQLQRKQQRLLRKRINELLNRLTLLE</sequence>
<dbReference type="OrthoDB" id="3295at10239"/>
<evidence type="ECO:0000313" key="9">
    <source>
        <dbReference type="Proteomes" id="UP000151607"/>
    </source>
</evidence>
<evidence type="ECO:0000256" key="6">
    <source>
        <dbReference type="RuleBase" id="RU361230"/>
    </source>
</evidence>
<evidence type="ECO:0000256" key="2">
    <source>
        <dbReference type="ARBA" id="ARBA00006131"/>
    </source>
</evidence>
<dbReference type="GeneID" id="22284066"/>
<dbReference type="KEGG" id="vg:22284066"/>
<reference evidence="8 9" key="1">
    <citation type="submission" date="2014-08" db="EMBL/GenBank/DDBJ databases">
        <title>Complete genome of two new Torque teno mini virus species in the human oral cavity.</title>
        <authorList>
            <person name="Parras-Molto M."/>
            <person name="Lopez-Bueno A."/>
        </authorList>
    </citation>
    <scope>NUCLEOTIDE SEQUENCE [LARGE SCALE GENOMIC DNA]</scope>
    <source>
        <strain evidence="8">TTMV-ALA22</strain>
    </source>
</reference>
<feature type="compositionally biased region" description="Low complexity" evidence="7">
    <location>
        <begin position="624"/>
        <end position="634"/>
    </location>
</feature>
<dbReference type="GO" id="GO:0039615">
    <property type="term" value="C:T=1 icosahedral viral capsid"/>
    <property type="evidence" value="ECO:0007669"/>
    <property type="project" value="UniProtKB-UniRule"/>
</dbReference>
<dbReference type="EMBL" id="KM259873">
    <property type="protein sequence ID" value="AIK19236.1"/>
    <property type="molecule type" value="Genomic_DNA"/>
</dbReference>
<evidence type="ECO:0000256" key="5">
    <source>
        <dbReference type="ARBA" id="ARBA00022844"/>
    </source>
</evidence>
<evidence type="ECO:0000256" key="7">
    <source>
        <dbReference type="SAM" id="MobiDB-lite"/>
    </source>
</evidence>
<dbReference type="RefSeq" id="YP_009109710.1">
    <property type="nucleotide sequence ID" value="NC_025726.1"/>
</dbReference>
<comment type="similarity">
    <text evidence="2 6">Belongs to the anelloviridae capsid protein family.</text>
</comment>
<gene>
    <name evidence="8" type="ORF">ALA22_gp2</name>
</gene>
<feature type="region of interest" description="Disordered" evidence="7">
    <location>
        <begin position="619"/>
        <end position="648"/>
    </location>
</feature>
<keyword evidence="4 6" id="KW-0167">Capsid protein</keyword>
<keyword evidence="5 6" id="KW-0946">Virion</keyword>
<keyword evidence="9" id="KW-1185">Reference proteome</keyword>
<protein>
    <recommendedName>
        <fullName evidence="6">Capsid protein</fullName>
    </recommendedName>
</protein>
<dbReference type="InterPro" id="IPR004219">
    <property type="entry name" value="TTvirus_Unk"/>
</dbReference>
<dbReference type="Proteomes" id="UP000151607">
    <property type="component" value="Segment"/>
</dbReference>
<keyword evidence="3 6" id="KW-1140">T=1 icosahedral capsid protein</keyword>
<evidence type="ECO:0000256" key="3">
    <source>
        <dbReference type="ARBA" id="ARBA00022431"/>
    </source>
</evidence>
<accession>A0A076V365</accession>
<comment type="function">
    <text evidence="6">Self-assembles to form an icosahedral capsid.</text>
</comment>
<dbReference type="Pfam" id="PF02956">
    <property type="entry name" value="TT_ORF1"/>
    <property type="match status" value="1"/>
</dbReference>
<comment type="subcellular location">
    <subcellularLocation>
        <location evidence="1 6">Virion</location>
    </subcellularLocation>
</comment>
<name>A0A076V365_9VIRU</name>